<organism evidence="2 3">
    <name type="scientific">Arctia plantaginis</name>
    <name type="common">Wood tiger moth</name>
    <name type="synonym">Phalaena plantaginis</name>
    <dbReference type="NCBI Taxonomy" id="874455"/>
    <lineage>
        <taxon>Eukaryota</taxon>
        <taxon>Metazoa</taxon>
        <taxon>Ecdysozoa</taxon>
        <taxon>Arthropoda</taxon>
        <taxon>Hexapoda</taxon>
        <taxon>Insecta</taxon>
        <taxon>Pterygota</taxon>
        <taxon>Neoptera</taxon>
        <taxon>Endopterygota</taxon>
        <taxon>Lepidoptera</taxon>
        <taxon>Glossata</taxon>
        <taxon>Ditrysia</taxon>
        <taxon>Noctuoidea</taxon>
        <taxon>Erebidae</taxon>
        <taxon>Arctiinae</taxon>
        <taxon>Arctia</taxon>
    </lineage>
</organism>
<proteinExistence type="inferred from homology"/>
<dbReference type="EMBL" id="CADEBC010000511">
    <property type="protein sequence ID" value="CAB3241657.1"/>
    <property type="molecule type" value="Genomic_DNA"/>
</dbReference>
<dbReference type="SUPFAM" id="SSF88723">
    <property type="entry name" value="PIN domain-like"/>
    <property type="match status" value="1"/>
</dbReference>
<evidence type="ECO:0000256" key="1">
    <source>
        <dbReference type="ARBA" id="ARBA00007398"/>
    </source>
</evidence>
<dbReference type="Gene3D" id="3.40.50.1010">
    <property type="entry name" value="5'-nuclease"/>
    <property type="match status" value="1"/>
</dbReference>
<reference evidence="2 3" key="1">
    <citation type="submission" date="2020-04" db="EMBL/GenBank/DDBJ databases">
        <authorList>
            <person name="Wallbank WR R."/>
            <person name="Pardo Diaz C."/>
            <person name="Kozak K."/>
            <person name="Martin S."/>
            <person name="Jiggins C."/>
            <person name="Moest M."/>
            <person name="Warren A I."/>
            <person name="Byers J.R.P. K."/>
            <person name="Montejo-Kovacevich G."/>
            <person name="Yen C E."/>
        </authorList>
    </citation>
    <scope>NUCLEOTIDE SEQUENCE [LARGE SCALE GENOMIC DNA]</scope>
</reference>
<dbReference type="InterPro" id="IPR026832">
    <property type="entry name" value="Asteroid"/>
</dbReference>
<gene>
    <name evidence="2" type="ORF">APLA_LOCUS8789</name>
</gene>
<dbReference type="InterPro" id="IPR029060">
    <property type="entry name" value="PIN-like_dom_sf"/>
</dbReference>
<dbReference type="PANTHER" id="PTHR15665">
    <property type="entry name" value="ASTEROID PROTEIN"/>
    <property type="match status" value="1"/>
</dbReference>
<accession>A0A8S1A8Q2</accession>
<comment type="similarity">
    <text evidence="1">Belongs to the asteroid family.</text>
</comment>
<dbReference type="Proteomes" id="UP000494106">
    <property type="component" value="Unassembled WGS sequence"/>
</dbReference>
<protein>
    <submittedName>
        <fullName evidence="2">Uncharacterized protein</fullName>
    </submittedName>
</protein>
<evidence type="ECO:0000313" key="3">
    <source>
        <dbReference type="Proteomes" id="UP000494106"/>
    </source>
</evidence>
<dbReference type="AlphaFoldDB" id="A0A8S1A8Q2"/>
<dbReference type="OrthoDB" id="25987at2759"/>
<name>A0A8S1A8Q2_ARCPL</name>
<dbReference type="PANTHER" id="PTHR15665:SF1">
    <property type="entry name" value="PROTEIN ASTEROID HOMOLOG 1"/>
    <property type="match status" value="1"/>
</dbReference>
<comment type="caution">
    <text evidence="2">The sequence shown here is derived from an EMBL/GenBank/DDBJ whole genome shotgun (WGS) entry which is preliminary data.</text>
</comment>
<evidence type="ECO:0000313" key="2">
    <source>
        <dbReference type="EMBL" id="CAB3241657.1"/>
    </source>
</evidence>
<sequence>MKIIGLSNLIRNEETEECKLQNCNLVVDAHSFFYNAYEKSKISYVFGCDAKEYAKYVRVKMLLKFKRANVKCYFIFKGGTSDIDEKINKTKSRKFDFESNHKFIPPIFMREVCQQMIEEAGFTYTTSITSNTDDCVALAEALECAVLSNKFEYCFKKVPFIPTNTLRYSHYDNYIMAGQYKLQNFLKKHSLTERKFAIFITLSDLHVYEKKHFDDLLKTWNVSDENLDEQNKKLLKWLSDHTEEEALSGVSEFLGNDNKKFNDQMQNLLDKIHQSEWTIAADYLFNDCRLDVLTPDPWWFEKGVVSQSIAIPYIDLYKHKTISGSTAIEKKDSTDSIMAAINIIVYAYSLLTNFQQSEITIFQDSDNIIKINTKEFNVRKPGFICKESVFEKGWKVVRHLNLLEYFLRENKLNLNCKHEMPLESRVFLFSLAYFSRKKMAQKIDVTKEVNCFILYYSISNKLRIFELHKLNMRPALQVEAENLIELTDKYFKLEENEEEEIFDGGKLKTFVEIQYCLLHMNYLNTLCGENHYPTLYHRYINGPFVYKLLKAMENHNFYDFLESQFQLCPSVLSHVHLLLNCYNKILNTSTPVENWRIVRH</sequence>
<keyword evidence="3" id="KW-1185">Reference proteome</keyword>